<dbReference type="AlphaFoldDB" id="A0AA37S1E7"/>
<dbReference type="EMBL" id="BSNE01000003">
    <property type="protein sequence ID" value="GLQ02122.1"/>
    <property type="molecule type" value="Genomic_DNA"/>
</dbReference>
<sequence>MAVISMMVLNNMLRMLFCSTVLGIARGSSVSIVSVINTSLAKTGKSEEKRLA</sequence>
<organism evidence="1 2">
    <name type="scientific">Pseudoalteromonas tetraodonis GFC</name>
    <dbReference type="NCBI Taxonomy" id="1315271"/>
    <lineage>
        <taxon>Bacteria</taxon>
        <taxon>Pseudomonadati</taxon>
        <taxon>Pseudomonadota</taxon>
        <taxon>Gammaproteobacteria</taxon>
        <taxon>Alteromonadales</taxon>
        <taxon>Pseudoalteromonadaceae</taxon>
        <taxon>Pseudoalteromonas</taxon>
    </lineage>
</organism>
<proteinExistence type="predicted"/>
<evidence type="ECO:0000313" key="1">
    <source>
        <dbReference type="EMBL" id="GLQ02122.1"/>
    </source>
</evidence>
<gene>
    <name evidence="1" type="ORF">GCM10007914_10030</name>
</gene>
<evidence type="ECO:0000313" key="2">
    <source>
        <dbReference type="Proteomes" id="UP001161408"/>
    </source>
</evidence>
<reference evidence="1" key="1">
    <citation type="journal article" date="2014" name="Int. J. Syst. Evol. Microbiol.">
        <title>Complete genome sequence of Corynebacterium casei LMG S-19264T (=DSM 44701T), isolated from a smear-ripened cheese.</title>
        <authorList>
            <consortium name="US DOE Joint Genome Institute (JGI-PGF)"/>
            <person name="Walter F."/>
            <person name="Albersmeier A."/>
            <person name="Kalinowski J."/>
            <person name="Ruckert C."/>
        </authorList>
    </citation>
    <scope>NUCLEOTIDE SEQUENCE</scope>
    <source>
        <strain evidence="1">NBRC 103034</strain>
    </source>
</reference>
<name>A0AA37S1E7_9GAMM</name>
<accession>A0AA37S1E7</accession>
<protein>
    <submittedName>
        <fullName evidence="1">Uncharacterized protein</fullName>
    </submittedName>
</protein>
<comment type="caution">
    <text evidence="1">The sequence shown here is derived from an EMBL/GenBank/DDBJ whole genome shotgun (WGS) entry which is preliminary data.</text>
</comment>
<reference evidence="1" key="2">
    <citation type="submission" date="2023-01" db="EMBL/GenBank/DDBJ databases">
        <title>Draft genome sequence of Pseudoalteromonas tetraodonis strain NBRC 103034.</title>
        <authorList>
            <person name="Sun Q."/>
            <person name="Mori K."/>
        </authorList>
    </citation>
    <scope>NUCLEOTIDE SEQUENCE</scope>
    <source>
        <strain evidence="1">NBRC 103034</strain>
    </source>
</reference>
<dbReference type="Proteomes" id="UP001161408">
    <property type="component" value="Unassembled WGS sequence"/>
</dbReference>
<keyword evidence="2" id="KW-1185">Reference proteome</keyword>